<gene>
    <name evidence="12 15" type="primary">xerD</name>
    <name evidence="15" type="ORF">EKG37_04365</name>
</gene>
<dbReference type="HAMAP" id="MF_01808">
    <property type="entry name" value="Recomb_XerC_XerD"/>
    <property type="match status" value="1"/>
</dbReference>
<feature type="domain" description="Tyr recombinase" evidence="13">
    <location>
        <begin position="107"/>
        <end position="291"/>
    </location>
</feature>
<dbReference type="InterPro" id="IPR011932">
    <property type="entry name" value="Recomb_XerD"/>
</dbReference>
<reference evidence="15 16" key="1">
    <citation type="submission" date="2018-12" db="EMBL/GenBank/DDBJ databases">
        <title>Bacillus yapensis draft genome sequence.</title>
        <authorList>
            <person name="Yu L."/>
            <person name="Xu X."/>
            <person name="Tang X."/>
        </authorList>
    </citation>
    <scope>NUCLEOTIDE SEQUENCE [LARGE SCALE GENOMIC DNA]</scope>
    <source>
        <strain evidence="15 16">XXST-01</strain>
    </source>
</reference>
<dbReference type="EMBL" id="RXNT01000003">
    <property type="protein sequence ID" value="RTR35124.1"/>
    <property type="molecule type" value="Genomic_DNA"/>
</dbReference>
<dbReference type="PROSITE" id="PS51898">
    <property type="entry name" value="TYR_RECOMBINASE"/>
    <property type="match status" value="1"/>
</dbReference>
<evidence type="ECO:0000256" key="1">
    <source>
        <dbReference type="ARBA" id="ARBA00004496"/>
    </source>
</evidence>
<dbReference type="Pfam" id="PF00589">
    <property type="entry name" value="Phage_integrase"/>
    <property type="match status" value="1"/>
</dbReference>
<dbReference type="InterPro" id="IPR011931">
    <property type="entry name" value="Recomb_XerC"/>
</dbReference>
<keyword evidence="10 12" id="KW-0233">DNA recombination</keyword>
<dbReference type="GO" id="GO:0007059">
    <property type="term" value="P:chromosome segregation"/>
    <property type="evidence" value="ECO:0007669"/>
    <property type="project" value="UniProtKB-UniRule"/>
</dbReference>
<keyword evidence="8 12" id="KW-0229">DNA integration</keyword>
<dbReference type="PROSITE" id="PS51900">
    <property type="entry name" value="CB"/>
    <property type="match status" value="1"/>
</dbReference>
<comment type="subcellular location">
    <subcellularLocation>
        <location evidence="1 12">Cytoplasm</location>
    </subcellularLocation>
</comment>
<dbReference type="GO" id="GO:0003677">
    <property type="term" value="F:DNA binding"/>
    <property type="evidence" value="ECO:0007669"/>
    <property type="project" value="UniProtKB-UniRule"/>
</dbReference>
<comment type="function">
    <text evidence="12">Site-specific tyrosine recombinase, which acts by catalyzing the cutting and rejoining of the recombining DNA molecules. The XerC-XerD complex is essential to convert dimers of the bacterial chromosome into monomers to permit their segregation at cell division. It also contributes to the segregational stability of plasmids.</text>
</comment>
<dbReference type="NCBIfam" id="NF040815">
    <property type="entry name" value="recomb_XerA_Arch"/>
    <property type="match status" value="1"/>
</dbReference>
<evidence type="ECO:0000259" key="13">
    <source>
        <dbReference type="PROSITE" id="PS51898"/>
    </source>
</evidence>
<dbReference type="SUPFAM" id="SSF47823">
    <property type="entry name" value="lambda integrase-like, N-terminal domain"/>
    <property type="match status" value="1"/>
</dbReference>
<dbReference type="InterPro" id="IPR044068">
    <property type="entry name" value="CB"/>
</dbReference>
<keyword evidence="11 12" id="KW-0131">Cell cycle</keyword>
<dbReference type="InterPro" id="IPR002104">
    <property type="entry name" value="Integrase_catalytic"/>
</dbReference>
<keyword evidence="6 12" id="KW-0132">Cell division</keyword>
<dbReference type="PANTHER" id="PTHR30349">
    <property type="entry name" value="PHAGE INTEGRASE-RELATED"/>
    <property type="match status" value="1"/>
</dbReference>
<organism evidence="15 16">
    <name type="scientific">Bacillus yapensis</name>
    <dbReference type="NCBI Taxonomy" id="2492960"/>
    <lineage>
        <taxon>Bacteria</taxon>
        <taxon>Bacillati</taxon>
        <taxon>Bacillota</taxon>
        <taxon>Bacilli</taxon>
        <taxon>Bacillales</taxon>
        <taxon>Bacillaceae</taxon>
        <taxon>Bacillus</taxon>
    </lineage>
</organism>
<evidence type="ECO:0000256" key="11">
    <source>
        <dbReference type="ARBA" id="ARBA00023306"/>
    </source>
</evidence>
<keyword evidence="9 12" id="KW-0238">DNA-binding</keyword>
<evidence type="ECO:0000256" key="6">
    <source>
        <dbReference type="ARBA" id="ARBA00022618"/>
    </source>
</evidence>
<dbReference type="SUPFAM" id="SSF56349">
    <property type="entry name" value="DNA breaking-rejoining enzymes"/>
    <property type="match status" value="1"/>
</dbReference>
<evidence type="ECO:0000256" key="10">
    <source>
        <dbReference type="ARBA" id="ARBA00023172"/>
    </source>
</evidence>
<dbReference type="PANTHER" id="PTHR30349:SF81">
    <property type="entry name" value="TYROSINE RECOMBINASE XERC"/>
    <property type="match status" value="1"/>
</dbReference>
<dbReference type="InterPro" id="IPR023009">
    <property type="entry name" value="Tyrosine_recombinase_XerC/XerD"/>
</dbReference>
<evidence type="ECO:0000313" key="15">
    <source>
        <dbReference type="EMBL" id="RTR35124.1"/>
    </source>
</evidence>
<proteinExistence type="inferred from homology"/>
<evidence type="ECO:0000256" key="5">
    <source>
        <dbReference type="ARBA" id="ARBA00022490"/>
    </source>
</evidence>
<evidence type="ECO:0000256" key="7">
    <source>
        <dbReference type="ARBA" id="ARBA00022829"/>
    </source>
</evidence>
<dbReference type="NCBIfam" id="TIGR02224">
    <property type="entry name" value="recomb_XerC"/>
    <property type="match status" value="1"/>
</dbReference>
<dbReference type="Gene3D" id="1.10.443.10">
    <property type="entry name" value="Intergrase catalytic core"/>
    <property type="match status" value="1"/>
</dbReference>
<dbReference type="InterPro" id="IPR010998">
    <property type="entry name" value="Integrase_recombinase_N"/>
</dbReference>
<dbReference type="HAMAP" id="MF_01807">
    <property type="entry name" value="Recomb_XerD"/>
    <property type="match status" value="1"/>
</dbReference>
<name>A0A3S0LGU4_9BACI</name>
<evidence type="ECO:0000256" key="12">
    <source>
        <dbReference type="HAMAP-Rule" id="MF_01807"/>
    </source>
</evidence>
<keyword evidence="7 12" id="KW-0159">Chromosome partition</keyword>
<dbReference type="NCBIfam" id="NF001399">
    <property type="entry name" value="PRK00283.1"/>
    <property type="match status" value="1"/>
</dbReference>
<feature type="active site" evidence="12">
    <location>
        <position position="269"/>
    </location>
</feature>
<comment type="similarity">
    <text evidence="3 12">Belongs to the 'phage' integrase family. XerD subfamily.</text>
</comment>
<sequence length="297" mass="34166">MELQLKDFTHYLIVEKGLAQNTIISYERDLKGYIDFLLKVEKITNLQDVQRLQIVHFLGHLKEQGKSSKTLARHIASIRAFHQFLFREKIVDQDPSVHIDTPRLERTLPKVLNLKEVERLLDSPKSNDHYGLRDKAMLELLYATGIRVSELIGLNTGDAHLSMGFVRCIGKGNKERIIPLGKTATESIQKYLDEGRPQFVSKKHKDDALFLNHHGKRLTRQGFWKILKRLTAEAGIQKELTPHTLRHSFATHLLENGADLRAVQEMLGHADISTTQIYTHVTKTRLKDVYSQFHPRA</sequence>
<dbReference type="Gene3D" id="1.10.150.130">
    <property type="match status" value="1"/>
</dbReference>
<dbReference type="InterPro" id="IPR050090">
    <property type="entry name" value="Tyrosine_recombinase_XerCD"/>
</dbReference>
<accession>A0A3S0LGU4</accession>
<feature type="active site" evidence="12">
    <location>
        <position position="147"/>
    </location>
</feature>
<dbReference type="GO" id="GO:0006313">
    <property type="term" value="P:DNA transposition"/>
    <property type="evidence" value="ECO:0007669"/>
    <property type="project" value="UniProtKB-UniRule"/>
</dbReference>
<feature type="active site" evidence="12">
    <location>
        <position position="171"/>
    </location>
</feature>
<evidence type="ECO:0000256" key="9">
    <source>
        <dbReference type="ARBA" id="ARBA00023125"/>
    </source>
</evidence>
<dbReference type="GO" id="GO:0009037">
    <property type="term" value="F:tyrosine-based site-specific recombinase activity"/>
    <property type="evidence" value="ECO:0007669"/>
    <property type="project" value="UniProtKB-UniRule"/>
</dbReference>
<evidence type="ECO:0000313" key="16">
    <source>
        <dbReference type="Proteomes" id="UP000271374"/>
    </source>
</evidence>
<keyword evidence="16" id="KW-1185">Reference proteome</keyword>
<dbReference type="NCBIfam" id="TIGR02225">
    <property type="entry name" value="recomb_XerD"/>
    <property type="match status" value="1"/>
</dbReference>
<feature type="active site" evidence="12">
    <location>
        <position position="246"/>
    </location>
</feature>
<comment type="similarity">
    <text evidence="2">Belongs to the 'phage' integrase family. XerC subfamily.</text>
</comment>
<evidence type="ECO:0000259" key="14">
    <source>
        <dbReference type="PROSITE" id="PS51900"/>
    </source>
</evidence>
<dbReference type="GO" id="GO:0005737">
    <property type="term" value="C:cytoplasm"/>
    <property type="evidence" value="ECO:0007669"/>
    <property type="project" value="UniProtKB-SubCell"/>
</dbReference>
<dbReference type="Pfam" id="PF02899">
    <property type="entry name" value="Phage_int_SAM_1"/>
    <property type="match status" value="1"/>
</dbReference>
<dbReference type="InterPro" id="IPR013762">
    <property type="entry name" value="Integrase-like_cat_sf"/>
</dbReference>
<dbReference type="GO" id="GO:0051301">
    <property type="term" value="P:cell division"/>
    <property type="evidence" value="ECO:0007669"/>
    <property type="project" value="UniProtKB-UniRule"/>
</dbReference>
<dbReference type="CDD" id="cd00798">
    <property type="entry name" value="INT_XerDC_C"/>
    <property type="match status" value="1"/>
</dbReference>
<comment type="subunit">
    <text evidence="12">Forms a cyclic heterotetrameric complex composed of two molecules of XerC and two molecules of XerD.</text>
</comment>
<keyword evidence="5 12" id="KW-0963">Cytoplasm</keyword>
<protein>
    <recommendedName>
        <fullName evidence="4 12">Tyrosine recombinase XerD</fullName>
    </recommendedName>
</protein>
<feature type="domain" description="Core-binding (CB)" evidence="14">
    <location>
        <begin position="1"/>
        <end position="86"/>
    </location>
</feature>
<dbReference type="InterPro" id="IPR004107">
    <property type="entry name" value="Integrase_SAM-like_N"/>
</dbReference>
<evidence type="ECO:0000256" key="4">
    <source>
        <dbReference type="ARBA" id="ARBA00015810"/>
    </source>
</evidence>
<feature type="active site" evidence="12">
    <location>
        <position position="243"/>
    </location>
</feature>
<evidence type="ECO:0000256" key="8">
    <source>
        <dbReference type="ARBA" id="ARBA00022908"/>
    </source>
</evidence>
<feature type="active site" description="O-(3'-phospho-DNA)-tyrosine intermediate" evidence="12">
    <location>
        <position position="278"/>
    </location>
</feature>
<dbReference type="Proteomes" id="UP000271374">
    <property type="component" value="Unassembled WGS sequence"/>
</dbReference>
<evidence type="ECO:0000256" key="3">
    <source>
        <dbReference type="ARBA" id="ARBA00010450"/>
    </source>
</evidence>
<comment type="caution">
    <text evidence="15">The sequence shown here is derived from an EMBL/GenBank/DDBJ whole genome shotgun (WGS) entry which is preliminary data.</text>
</comment>
<dbReference type="OrthoDB" id="9801717at2"/>
<dbReference type="RefSeq" id="WP_126406753.1">
    <property type="nucleotide sequence ID" value="NZ_RXNT01000003.1"/>
</dbReference>
<evidence type="ECO:0000256" key="2">
    <source>
        <dbReference type="ARBA" id="ARBA00006657"/>
    </source>
</evidence>
<dbReference type="AlphaFoldDB" id="A0A3S0LGU4"/>
<dbReference type="InterPro" id="IPR011010">
    <property type="entry name" value="DNA_brk_join_enz"/>
</dbReference>